<gene>
    <name evidence="2" type="ORF">PQJ61_03390</name>
</gene>
<accession>A0AAJ1IDG4</accession>
<feature type="transmembrane region" description="Helical" evidence="1">
    <location>
        <begin position="91"/>
        <end position="110"/>
    </location>
</feature>
<comment type="caution">
    <text evidence="2">The sequence shown here is derived from an EMBL/GenBank/DDBJ whole genome shotgun (WGS) entry which is preliminary data.</text>
</comment>
<dbReference type="InterPro" id="IPR009577">
    <property type="entry name" value="Sm_multidrug_ex"/>
</dbReference>
<dbReference type="Proteomes" id="UP001221217">
    <property type="component" value="Unassembled WGS sequence"/>
</dbReference>
<feature type="transmembrane region" description="Helical" evidence="1">
    <location>
        <begin position="32"/>
        <end position="56"/>
    </location>
</feature>
<protein>
    <submittedName>
        <fullName evidence="2">Small multi-drug export protein</fullName>
    </submittedName>
</protein>
<evidence type="ECO:0000313" key="3">
    <source>
        <dbReference type="Proteomes" id="UP001221217"/>
    </source>
</evidence>
<organism evidence="2 3">
    <name type="scientific">Candidatus Thalassospirochaeta sargassi</name>
    <dbReference type="NCBI Taxonomy" id="3119039"/>
    <lineage>
        <taxon>Bacteria</taxon>
        <taxon>Pseudomonadati</taxon>
        <taxon>Spirochaetota</taxon>
        <taxon>Spirochaetia</taxon>
        <taxon>Spirochaetales</taxon>
        <taxon>Spirochaetaceae</taxon>
        <taxon>Candidatus Thalassospirochaeta</taxon>
    </lineage>
</organism>
<keyword evidence="1" id="KW-0472">Membrane</keyword>
<evidence type="ECO:0000256" key="1">
    <source>
        <dbReference type="SAM" id="Phobius"/>
    </source>
</evidence>
<dbReference type="PANTHER" id="PTHR36007">
    <property type="entry name" value="TRANSPORT PROTEIN-RELATED"/>
    <property type="match status" value="1"/>
</dbReference>
<name>A0AAJ1IDG4_9SPIO</name>
<evidence type="ECO:0000313" key="2">
    <source>
        <dbReference type="EMBL" id="MDC7225792.1"/>
    </source>
</evidence>
<dbReference type="PANTHER" id="PTHR36007:SF2">
    <property type="entry name" value="TRANSPORT PROTEIN-RELATED"/>
    <property type="match status" value="1"/>
</dbReference>
<dbReference type="EMBL" id="JAQQAL010000010">
    <property type="protein sequence ID" value="MDC7225792.1"/>
    <property type="molecule type" value="Genomic_DNA"/>
</dbReference>
<reference evidence="2 3" key="1">
    <citation type="submission" date="2022-12" db="EMBL/GenBank/DDBJ databases">
        <title>Metagenome assembled genome from gulf of manar.</title>
        <authorList>
            <person name="Kohli P."/>
            <person name="Pk S."/>
            <person name="Venkata Ramana C."/>
            <person name="Sasikala C."/>
        </authorList>
    </citation>
    <scope>NUCLEOTIDE SEQUENCE [LARGE SCALE GENOMIC DNA]</scope>
    <source>
        <strain evidence="2">JB008</strain>
    </source>
</reference>
<feature type="transmembrane region" description="Helical" evidence="1">
    <location>
        <begin position="130"/>
        <end position="149"/>
    </location>
</feature>
<keyword evidence="1" id="KW-1133">Transmembrane helix</keyword>
<sequence>MDIKTYLITAAFTLLPISELRGAIPYAVFNGIHPLTAYFYCVILNAALGPLVYLFLDSLHKLFYKMAWYRGLFDRLVTRARHKVSAQVDKYGYLGIMLFVGIPLPITGAYTGTLGAWILGLDRRKTCLAVAAGAVISGIIVSLLIYFGTEAASIFTKQM</sequence>
<keyword evidence="1" id="KW-0812">Transmembrane</keyword>
<dbReference type="Pfam" id="PF06695">
    <property type="entry name" value="Sm_multidrug_ex"/>
    <property type="match status" value="1"/>
</dbReference>
<proteinExistence type="predicted"/>
<dbReference type="AlphaFoldDB" id="A0AAJ1IDG4"/>